<keyword evidence="3" id="KW-0520">NAD</keyword>
<sequence>MNQQLAFLGLGVMGGPMSANLARAGYSVKGWNRTPDRPGVEVAIAGGVEIVSSIAEAVATADVVFSCVGDVPDVEEVLCAPGGVTDFARPGTLVVDMSTIGPRSARAIYQTLEEKKLRFVDAPVSGGDIGAQQGTLTIMVGAREADFQECLPLFQIMGKSIHLCGPVGSGQGVKLCNQVLCSANTLGLCEAIKLAQQQQIDPNLIVEVCSGGAAGSWVLSNLGPKITTSDFAPGFAIKHILKDLRLVLEMMEAEQLPGTELANRYFQAVSVLDNGSGEELGTQAMMKVYDATR</sequence>
<feature type="domain" description="3-hydroxyisobutyrate dehydrogenase-like NAD-binding" evidence="5">
    <location>
        <begin position="168"/>
        <end position="289"/>
    </location>
</feature>
<evidence type="ECO:0000313" key="6">
    <source>
        <dbReference type="EMBL" id="MDJ1182544.1"/>
    </source>
</evidence>
<feature type="domain" description="6-phosphogluconate dehydrogenase NADP-binding" evidence="4">
    <location>
        <begin position="5"/>
        <end position="163"/>
    </location>
</feature>
<dbReference type="InterPro" id="IPR002204">
    <property type="entry name" value="3-OH-isobutyrate_DH-rel_CS"/>
</dbReference>
<dbReference type="InterPro" id="IPR029154">
    <property type="entry name" value="HIBADH-like_NADP-bd"/>
</dbReference>
<proteinExistence type="inferred from homology"/>
<comment type="caution">
    <text evidence="6">The sequence shown here is derived from an EMBL/GenBank/DDBJ whole genome shotgun (WGS) entry which is preliminary data.</text>
</comment>
<dbReference type="PROSITE" id="PS00895">
    <property type="entry name" value="3_HYDROXYISOBUT_DH"/>
    <property type="match status" value="1"/>
</dbReference>
<protein>
    <submittedName>
        <fullName evidence="6">NAD(P)-dependent oxidoreductase</fullName>
    </submittedName>
</protein>
<dbReference type="InterPro" id="IPR006115">
    <property type="entry name" value="6PGDH_NADP-bd"/>
</dbReference>
<evidence type="ECO:0000256" key="1">
    <source>
        <dbReference type="ARBA" id="ARBA00009080"/>
    </source>
</evidence>
<dbReference type="SUPFAM" id="SSF51735">
    <property type="entry name" value="NAD(P)-binding Rossmann-fold domains"/>
    <property type="match status" value="1"/>
</dbReference>
<dbReference type="InterPro" id="IPR036291">
    <property type="entry name" value="NAD(P)-bd_dom_sf"/>
</dbReference>
<name>A0ABT7BTN7_9CYAN</name>
<dbReference type="PIRSF" id="PIRSF000103">
    <property type="entry name" value="HIBADH"/>
    <property type="match status" value="1"/>
</dbReference>
<accession>A0ABT7BTN7</accession>
<dbReference type="RefSeq" id="WP_283757196.1">
    <property type="nucleotide sequence ID" value="NZ_JAQOSQ010000003.1"/>
</dbReference>
<dbReference type="PANTHER" id="PTHR43060:SF15">
    <property type="entry name" value="3-HYDROXYISOBUTYRATE DEHYDROGENASE-LIKE 1, MITOCHONDRIAL-RELATED"/>
    <property type="match status" value="1"/>
</dbReference>
<dbReference type="Gene3D" id="3.40.50.720">
    <property type="entry name" value="NAD(P)-binding Rossmann-like Domain"/>
    <property type="match status" value="1"/>
</dbReference>
<dbReference type="EMBL" id="JAQOSQ010000003">
    <property type="protein sequence ID" value="MDJ1182544.1"/>
    <property type="molecule type" value="Genomic_DNA"/>
</dbReference>
<dbReference type="Gene3D" id="1.10.1040.10">
    <property type="entry name" value="N-(1-d-carboxylethyl)-l-norvaline Dehydrogenase, domain 2"/>
    <property type="match status" value="1"/>
</dbReference>
<gene>
    <name evidence="6" type="ORF">PMH09_04990</name>
</gene>
<evidence type="ECO:0000313" key="7">
    <source>
        <dbReference type="Proteomes" id="UP001232992"/>
    </source>
</evidence>
<evidence type="ECO:0000256" key="3">
    <source>
        <dbReference type="ARBA" id="ARBA00023027"/>
    </source>
</evidence>
<keyword evidence="2" id="KW-0560">Oxidoreductase</keyword>
<dbReference type="SUPFAM" id="SSF48179">
    <property type="entry name" value="6-phosphogluconate dehydrogenase C-terminal domain-like"/>
    <property type="match status" value="1"/>
</dbReference>
<evidence type="ECO:0000259" key="5">
    <source>
        <dbReference type="Pfam" id="PF14833"/>
    </source>
</evidence>
<dbReference type="InterPro" id="IPR013328">
    <property type="entry name" value="6PGD_dom2"/>
</dbReference>
<dbReference type="Pfam" id="PF14833">
    <property type="entry name" value="NAD_binding_11"/>
    <property type="match status" value="1"/>
</dbReference>
<dbReference type="Proteomes" id="UP001232992">
    <property type="component" value="Unassembled WGS sequence"/>
</dbReference>
<dbReference type="Pfam" id="PF03446">
    <property type="entry name" value="NAD_binding_2"/>
    <property type="match status" value="1"/>
</dbReference>
<evidence type="ECO:0000259" key="4">
    <source>
        <dbReference type="Pfam" id="PF03446"/>
    </source>
</evidence>
<comment type="similarity">
    <text evidence="1">Belongs to the HIBADH-related family.</text>
</comment>
<reference evidence="6 7" key="1">
    <citation type="submission" date="2023-01" db="EMBL/GenBank/DDBJ databases">
        <title>Novel diversity within Roseofilum (Cyanobacteria; Desertifilaceae) from marine benthic mats with descriptions of four novel species.</title>
        <authorList>
            <person name="Wang Y."/>
            <person name="Berthold D.E."/>
            <person name="Hu J."/>
            <person name="Lefler F.W."/>
            <person name="Laughinghouse H.D. IV."/>
        </authorList>
    </citation>
    <scope>NUCLEOTIDE SEQUENCE [LARGE SCALE GENOMIC DNA]</scope>
    <source>
        <strain evidence="6 7">BLCC-M143</strain>
    </source>
</reference>
<evidence type="ECO:0000256" key="2">
    <source>
        <dbReference type="ARBA" id="ARBA00023002"/>
    </source>
</evidence>
<dbReference type="PANTHER" id="PTHR43060">
    <property type="entry name" value="3-HYDROXYISOBUTYRATE DEHYDROGENASE-LIKE 1, MITOCHONDRIAL-RELATED"/>
    <property type="match status" value="1"/>
</dbReference>
<dbReference type="InterPro" id="IPR008927">
    <property type="entry name" value="6-PGluconate_DH-like_C_sf"/>
</dbReference>
<dbReference type="InterPro" id="IPR015815">
    <property type="entry name" value="HIBADH-related"/>
</dbReference>
<organism evidence="6 7">
    <name type="scientific">Roseofilum casamattae BLCC-M143</name>
    <dbReference type="NCBI Taxonomy" id="3022442"/>
    <lineage>
        <taxon>Bacteria</taxon>
        <taxon>Bacillati</taxon>
        <taxon>Cyanobacteriota</taxon>
        <taxon>Cyanophyceae</taxon>
        <taxon>Desertifilales</taxon>
        <taxon>Desertifilaceae</taxon>
        <taxon>Roseofilum</taxon>
        <taxon>Roseofilum casamattae</taxon>
    </lineage>
</organism>
<keyword evidence="7" id="KW-1185">Reference proteome</keyword>